<dbReference type="GO" id="GO:0016887">
    <property type="term" value="F:ATP hydrolysis activity"/>
    <property type="evidence" value="ECO:0007669"/>
    <property type="project" value="UniProtKB-UniRule"/>
</dbReference>
<dbReference type="SUPFAM" id="SSF117916">
    <property type="entry name" value="Fe-S cluster assembly (FSCA) domain-like"/>
    <property type="match status" value="1"/>
</dbReference>
<evidence type="ECO:0000313" key="11">
    <source>
        <dbReference type="EMBL" id="SNY89446.1"/>
    </source>
</evidence>
<keyword evidence="4 9" id="KW-0547">Nucleotide-binding</keyword>
<dbReference type="InterPro" id="IPR034904">
    <property type="entry name" value="FSCA_dom_sf"/>
</dbReference>
<accession>A0A285M0K1</accession>
<dbReference type="InterPro" id="IPR044304">
    <property type="entry name" value="NUBPL-like"/>
</dbReference>
<dbReference type="Proteomes" id="UP000219565">
    <property type="component" value="Unassembled WGS sequence"/>
</dbReference>
<dbReference type="Pfam" id="PF01883">
    <property type="entry name" value="FeS_assembly_P"/>
    <property type="match status" value="1"/>
</dbReference>
<dbReference type="InterPro" id="IPR002744">
    <property type="entry name" value="MIP18-like"/>
</dbReference>
<dbReference type="InterPro" id="IPR033756">
    <property type="entry name" value="YlxH/NBP35"/>
</dbReference>
<dbReference type="InterPro" id="IPR019591">
    <property type="entry name" value="Mrp/NBP35_ATP-bd"/>
</dbReference>
<keyword evidence="8 9" id="KW-0411">Iron-sulfur</keyword>
<dbReference type="AlphaFoldDB" id="A0A285M0K1"/>
<keyword evidence="5 9" id="KW-0378">Hydrolase</keyword>
<name>A0A285M0K1_9NOCA</name>
<dbReference type="EMBL" id="OBEG01000008">
    <property type="protein sequence ID" value="SNY89446.1"/>
    <property type="molecule type" value="Genomic_DNA"/>
</dbReference>
<comment type="function">
    <text evidence="9">Binds and transfers iron-sulfur (Fe-S) clusters to target apoproteins. Can hydrolyze ATP.</text>
</comment>
<evidence type="ECO:0000256" key="3">
    <source>
        <dbReference type="ARBA" id="ARBA00022723"/>
    </source>
</evidence>
<protein>
    <recommendedName>
        <fullName evidence="9">Iron-sulfur cluster carrier protein</fullName>
    </recommendedName>
</protein>
<evidence type="ECO:0000256" key="8">
    <source>
        <dbReference type="ARBA" id="ARBA00023014"/>
    </source>
</evidence>
<evidence type="ECO:0000256" key="5">
    <source>
        <dbReference type="ARBA" id="ARBA00022801"/>
    </source>
</evidence>
<organism evidence="11 12">
    <name type="scientific">Nocardia amikacinitolerans</name>
    <dbReference type="NCBI Taxonomy" id="756689"/>
    <lineage>
        <taxon>Bacteria</taxon>
        <taxon>Bacillati</taxon>
        <taxon>Actinomycetota</taxon>
        <taxon>Actinomycetes</taxon>
        <taxon>Mycobacteriales</taxon>
        <taxon>Nocardiaceae</taxon>
        <taxon>Nocardia</taxon>
    </lineage>
</organism>
<dbReference type="InterPro" id="IPR027417">
    <property type="entry name" value="P-loop_NTPase"/>
</dbReference>
<comment type="similarity">
    <text evidence="1">In the N-terminal section; belongs to the MIP18 family.</text>
</comment>
<comment type="similarity">
    <text evidence="9">Belongs to the Mrp/NBP35 ATP-binding proteins family.</text>
</comment>
<evidence type="ECO:0000256" key="1">
    <source>
        <dbReference type="ARBA" id="ARBA00007352"/>
    </source>
</evidence>
<proteinExistence type="inferred from homology"/>
<keyword evidence="7 9" id="KW-0408">Iron</keyword>
<gene>
    <name evidence="11" type="ORF">SAMN04244553_6459</name>
</gene>
<dbReference type="GO" id="GO:0140663">
    <property type="term" value="F:ATP-dependent FeS chaperone activity"/>
    <property type="evidence" value="ECO:0007669"/>
    <property type="project" value="InterPro"/>
</dbReference>
<dbReference type="Gene3D" id="3.40.50.300">
    <property type="entry name" value="P-loop containing nucleotide triphosphate hydrolases"/>
    <property type="match status" value="1"/>
</dbReference>
<dbReference type="CDD" id="cd02037">
    <property type="entry name" value="Mrp_NBP35"/>
    <property type="match status" value="1"/>
</dbReference>
<evidence type="ECO:0000256" key="4">
    <source>
        <dbReference type="ARBA" id="ARBA00022741"/>
    </source>
</evidence>
<keyword evidence="3 9" id="KW-0479">Metal-binding</keyword>
<dbReference type="STRING" id="1379680.GCA_001612615_00809"/>
<dbReference type="PANTHER" id="PTHR42961:SF2">
    <property type="entry name" value="IRON-SULFUR PROTEIN NUBPL"/>
    <property type="match status" value="1"/>
</dbReference>
<dbReference type="HAMAP" id="MF_02040">
    <property type="entry name" value="Mrp_NBP35"/>
    <property type="match status" value="1"/>
</dbReference>
<evidence type="ECO:0000313" key="12">
    <source>
        <dbReference type="Proteomes" id="UP000219565"/>
    </source>
</evidence>
<keyword evidence="12" id="KW-1185">Reference proteome</keyword>
<dbReference type="RefSeq" id="WP_218841205.1">
    <property type="nucleotide sequence ID" value="NZ_OBEG01000008.1"/>
</dbReference>
<reference evidence="12" key="1">
    <citation type="submission" date="2017-09" db="EMBL/GenBank/DDBJ databases">
        <authorList>
            <person name="Varghese N."/>
            <person name="Submissions S."/>
        </authorList>
    </citation>
    <scope>NUCLEOTIDE SEQUENCE [LARGE SCALE GENOMIC DNA]</scope>
    <source>
        <strain evidence="12">DSM 45537</strain>
    </source>
</reference>
<dbReference type="GO" id="GO:0046872">
    <property type="term" value="F:metal ion binding"/>
    <property type="evidence" value="ECO:0007669"/>
    <property type="project" value="UniProtKB-KW"/>
</dbReference>
<dbReference type="GO" id="GO:0005524">
    <property type="term" value="F:ATP binding"/>
    <property type="evidence" value="ECO:0007669"/>
    <property type="project" value="UniProtKB-UniRule"/>
</dbReference>
<dbReference type="InterPro" id="IPR000808">
    <property type="entry name" value="Mrp-like_CS"/>
</dbReference>
<keyword evidence="6 9" id="KW-0067">ATP-binding</keyword>
<evidence type="ECO:0000256" key="6">
    <source>
        <dbReference type="ARBA" id="ARBA00022840"/>
    </source>
</evidence>
<dbReference type="GO" id="GO:0051539">
    <property type="term" value="F:4 iron, 4 sulfur cluster binding"/>
    <property type="evidence" value="ECO:0007669"/>
    <property type="project" value="TreeGrafter"/>
</dbReference>
<evidence type="ECO:0000256" key="7">
    <source>
        <dbReference type="ARBA" id="ARBA00023004"/>
    </source>
</evidence>
<dbReference type="GO" id="GO:0016226">
    <property type="term" value="P:iron-sulfur cluster assembly"/>
    <property type="evidence" value="ECO:0007669"/>
    <property type="project" value="InterPro"/>
</dbReference>
<comment type="subunit">
    <text evidence="9">Homodimer.</text>
</comment>
<dbReference type="SUPFAM" id="SSF52540">
    <property type="entry name" value="P-loop containing nucleoside triphosphate hydrolases"/>
    <property type="match status" value="1"/>
</dbReference>
<evidence type="ECO:0000256" key="9">
    <source>
        <dbReference type="HAMAP-Rule" id="MF_02040"/>
    </source>
</evidence>
<feature type="binding site" evidence="9">
    <location>
        <begin position="123"/>
        <end position="130"/>
    </location>
    <ligand>
        <name>ATP</name>
        <dbReference type="ChEBI" id="CHEBI:30616"/>
    </ligand>
</feature>
<dbReference type="Gene3D" id="3.30.300.130">
    <property type="entry name" value="Fe-S cluster assembly (FSCA)"/>
    <property type="match status" value="1"/>
</dbReference>
<evidence type="ECO:0000259" key="10">
    <source>
        <dbReference type="Pfam" id="PF01883"/>
    </source>
</evidence>
<dbReference type="FunFam" id="3.40.50.300:FF:000304">
    <property type="entry name" value="Iron-sulfur cluster carrier protein"/>
    <property type="match status" value="1"/>
</dbReference>
<evidence type="ECO:0000256" key="2">
    <source>
        <dbReference type="ARBA" id="ARBA00008205"/>
    </source>
</evidence>
<dbReference type="PROSITE" id="PS01215">
    <property type="entry name" value="MRP"/>
    <property type="match status" value="1"/>
</dbReference>
<dbReference type="Pfam" id="PF10609">
    <property type="entry name" value="ParA"/>
    <property type="match status" value="1"/>
</dbReference>
<comment type="similarity">
    <text evidence="2">In the C-terminal section; belongs to the Mrp/NBP35 ATP-binding proteins family.</text>
</comment>
<feature type="domain" description="MIP18 family-like" evidence="10">
    <location>
        <begin position="8"/>
        <end position="80"/>
    </location>
</feature>
<dbReference type="PANTHER" id="PTHR42961">
    <property type="entry name" value="IRON-SULFUR PROTEIN NUBPL"/>
    <property type="match status" value="1"/>
</dbReference>
<sequence>MTEPLVSKERIAQALALVQDPEIHRPITELNMIDAIDVRPGNRIAVRVLLTVAACPMRTTIDRDVRAAVLDVPGVAEVSVEFGVMSDEQRAVLRSQLRGDAQDDVVPFAQPHSRTRVYCVASGKGGVGKSTVTVNLAAAMAARGLAVGVLDADIHGHSIPGMLGVTGVPTQVDRMIMPPTARGVRVISIGMFLDADKPVVWRGPMLHRALRQFLAQVFWGDLDVLLVDLPPGTGDIAISLAQLLPDAELLIVTTPQPTAAGIAARAGAVAAETGQRVVGVVENMSWYEDPAGGRQALFGAGGGRAVSDRLTALLGSECPLLGRIPFHPDVGAAGDRGAPIVVAEPSSTAASALRAVAQRLTVRPRGLAGRSLAVAVK</sequence>